<accession>A0A379CB03</accession>
<dbReference type="HAMAP" id="MF_00113">
    <property type="entry name" value="QueA"/>
    <property type="match status" value="1"/>
</dbReference>
<dbReference type="EC" id="2.4.99.17" evidence="10 13"/>
<dbReference type="AlphaFoldDB" id="A0A379CB03"/>
<evidence type="ECO:0000256" key="2">
    <source>
        <dbReference type="ARBA" id="ARBA00004691"/>
    </source>
</evidence>
<dbReference type="InterPro" id="IPR042118">
    <property type="entry name" value="QueA_dom1"/>
</dbReference>
<sequence>MLLSDFHFDLPNELIARYPTKQRSASRLLYVNGETGQYQDQQFTHILEHINEGDLLIFNNTRVIPARLYGKKLSGGKLEVLVERVLDEHRCLAHIRCSKSPKEGATIILGEDKLGEGNGFKATMVTRHETLFELRFEEQQPLFELLERAGHMPLPPYIDRPDEDTDQERYQTVYSKELGAVAAPTAGLHFDDEMLQKLAEKGVQTAFVTLHVGAGTFQPVRVETIEDHKMHAEYAQVSQEVVDKILATKANGKRVIAVGTTSVRSVESAAQQAELGEQLIAPFFSDTSIFIYPGKSFRVIDALLTNFHLPESTLIMLVSAFAGYSNCMQAYQHAVAEKYRFFSYGDAMFIDKNPNALNDVPSK</sequence>
<dbReference type="PANTHER" id="PTHR30307:SF0">
    <property type="entry name" value="S-ADENOSYLMETHIONINE:TRNA RIBOSYLTRANSFERASE-ISOMERASE"/>
    <property type="match status" value="1"/>
</dbReference>
<keyword evidence="5 13" id="KW-0808">Transferase</keyword>
<evidence type="ECO:0000256" key="8">
    <source>
        <dbReference type="ARBA" id="ARBA00052751"/>
    </source>
</evidence>
<dbReference type="GO" id="GO:0051075">
    <property type="term" value="F:S-adenosylmethionine:tRNA ribosyltransferase-isomerase activity"/>
    <property type="evidence" value="ECO:0007669"/>
    <property type="project" value="UniProtKB-EC"/>
</dbReference>
<name>A0A379CB03_9PAST</name>
<dbReference type="PANTHER" id="PTHR30307">
    <property type="entry name" value="S-ADENOSYLMETHIONINE:TRNA RIBOSYLTRANSFERASE-ISOMERASE"/>
    <property type="match status" value="1"/>
</dbReference>
<keyword evidence="4 13" id="KW-0963">Cytoplasm</keyword>
<dbReference type="EMBL" id="UGTA01000001">
    <property type="protein sequence ID" value="SUB58905.1"/>
    <property type="molecule type" value="Genomic_DNA"/>
</dbReference>
<keyword evidence="14" id="KW-0413">Isomerase</keyword>
<comment type="function">
    <text evidence="13">Transfers and isomerizes the ribose moiety from AdoMet to the 7-aminomethyl group of 7-deazaguanine (preQ1-tRNA) to give epoxyqueuosine (oQ-tRNA).</text>
</comment>
<evidence type="ECO:0000256" key="11">
    <source>
        <dbReference type="ARBA" id="ARBA00069325"/>
    </source>
</evidence>
<evidence type="ECO:0000313" key="14">
    <source>
        <dbReference type="EMBL" id="SUB58905.1"/>
    </source>
</evidence>
<dbReference type="GO" id="GO:0005737">
    <property type="term" value="C:cytoplasm"/>
    <property type="evidence" value="ECO:0007669"/>
    <property type="project" value="UniProtKB-SubCell"/>
</dbReference>
<dbReference type="Gene3D" id="3.40.1780.10">
    <property type="entry name" value="QueA-like"/>
    <property type="match status" value="1"/>
</dbReference>
<evidence type="ECO:0000256" key="6">
    <source>
        <dbReference type="ARBA" id="ARBA00022691"/>
    </source>
</evidence>
<evidence type="ECO:0000256" key="9">
    <source>
        <dbReference type="ARBA" id="ARBA00061210"/>
    </source>
</evidence>
<evidence type="ECO:0000256" key="5">
    <source>
        <dbReference type="ARBA" id="ARBA00022679"/>
    </source>
</evidence>
<keyword evidence="7 13" id="KW-0671">Queuosine biosynthesis</keyword>
<evidence type="ECO:0000256" key="4">
    <source>
        <dbReference type="ARBA" id="ARBA00022490"/>
    </source>
</evidence>
<evidence type="ECO:0000313" key="15">
    <source>
        <dbReference type="Proteomes" id="UP000255417"/>
    </source>
</evidence>
<dbReference type="InterPro" id="IPR042119">
    <property type="entry name" value="QueA_dom2"/>
</dbReference>
<evidence type="ECO:0000256" key="13">
    <source>
        <dbReference type="HAMAP-Rule" id="MF_00113"/>
    </source>
</evidence>
<dbReference type="RefSeq" id="WP_115315410.1">
    <property type="nucleotide sequence ID" value="NZ_LWIF01000001.1"/>
</dbReference>
<dbReference type="NCBIfam" id="NF001140">
    <property type="entry name" value="PRK00147.1"/>
    <property type="match status" value="1"/>
</dbReference>
<dbReference type="FunFam" id="2.40.10.240:FF:000001">
    <property type="entry name" value="S-adenosylmethionine:tRNA ribosyltransferase-isomerase"/>
    <property type="match status" value="1"/>
</dbReference>
<protein>
    <recommendedName>
        <fullName evidence="11 13">S-adenosylmethionine:tRNA ribosyltransferase-isomerase</fullName>
        <ecNumber evidence="10 13">2.4.99.17</ecNumber>
    </recommendedName>
    <alternativeName>
        <fullName evidence="12 13">Queuosine biosynthesis protein QueA</fullName>
    </alternativeName>
</protein>
<dbReference type="OrthoDB" id="9805933at2"/>
<evidence type="ECO:0000256" key="1">
    <source>
        <dbReference type="ARBA" id="ARBA00004496"/>
    </source>
</evidence>
<comment type="subunit">
    <text evidence="3 13">Monomer.</text>
</comment>
<dbReference type="SUPFAM" id="SSF111337">
    <property type="entry name" value="QueA-like"/>
    <property type="match status" value="1"/>
</dbReference>
<keyword evidence="15" id="KW-1185">Reference proteome</keyword>
<evidence type="ECO:0000256" key="10">
    <source>
        <dbReference type="ARBA" id="ARBA00066503"/>
    </source>
</evidence>
<dbReference type="InterPro" id="IPR036100">
    <property type="entry name" value="QueA_sf"/>
</dbReference>
<evidence type="ECO:0000256" key="3">
    <source>
        <dbReference type="ARBA" id="ARBA00011245"/>
    </source>
</evidence>
<evidence type="ECO:0000256" key="7">
    <source>
        <dbReference type="ARBA" id="ARBA00022785"/>
    </source>
</evidence>
<proteinExistence type="inferred from homology"/>
<dbReference type="Gene3D" id="2.40.10.240">
    <property type="entry name" value="QueA-like"/>
    <property type="match status" value="1"/>
</dbReference>
<evidence type="ECO:0000256" key="12">
    <source>
        <dbReference type="ARBA" id="ARBA00076160"/>
    </source>
</evidence>
<dbReference type="Proteomes" id="UP000255417">
    <property type="component" value="Unassembled WGS sequence"/>
</dbReference>
<dbReference type="UniPathway" id="UPA00392"/>
<keyword evidence="6 13" id="KW-0949">S-adenosyl-L-methionine</keyword>
<dbReference type="Pfam" id="PF02547">
    <property type="entry name" value="Queuosine_synth"/>
    <property type="match status" value="1"/>
</dbReference>
<organism evidence="14 15">
    <name type="scientific">Phocoenobacter uteri</name>
    <dbReference type="NCBI Taxonomy" id="146806"/>
    <lineage>
        <taxon>Bacteria</taxon>
        <taxon>Pseudomonadati</taxon>
        <taxon>Pseudomonadota</taxon>
        <taxon>Gammaproteobacteria</taxon>
        <taxon>Pasteurellales</taxon>
        <taxon>Pasteurellaceae</taxon>
        <taxon>Phocoenobacter</taxon>
    </lineage>
</organism>
<dbReference type="NCBIfam" id="TIGR00113">
    <property type="entry name" value="queA"/>
    <property type="match status" value="1"/>
</dbReference>
<dbReference type="InterPro" id="IPR003699">
    <property type="entry name" value="QueA"/>
</dbReference>
<reference evidence="14 15" key="1">
    <citation type="submission" date="2018-06" db="EMBL/GenBank/DDBJ databases">
        <authorList>
            <consortium name="Pathogen Informatics"/>
            <person name="Doyle S."/>
        </authorList>
    </citation>
    <scope>NUCLEOTIDE SEQUENCE [LARGE SCALE GENOMIC DNA]</scope>
    <source>
        <strain evidence="14 15">NCTC12872</strain>
    </source>
</reference>
<comment type="similarity">
    <text evidence="9 13">Belongs to the QueA family.</text>
</comment>
<comment type="pathway">
    <text evidence="2 13">tRNA modification; tRNA-queuosine biosynthesis.</text>
</comment>
<comment type="catalytic activity">
    <reaction evidence="8 13">
        <text>7-aminomethyl-7-carbaguanosine(34) in tRNA + S-adenosyl-L-methionine = epoxyqueuosine(34) in tRNA + adenine + L-methionine + 2 H(+)</text>
        <dbReference type="Rhea" id="RHEA:32155"/>
        <dbReference type="Rhea" id="RHEA-COMP:10342"/>
        <dbReference type="Rhea" id="RHEA-COMP:18582"/>
        <dbReference type="ChEBI" id="CHEBI:15378"/>
        <dbReference type="ChEBI" id="CHEBI:16708"/>
        <dbReference type="ChEBI" id="CHEBI:57844"/>
        <dbReference type="ChEBI" id="CHEBI:59789"/>
        <dbReference type="ChEBI" id="CHEBI:82833"/>
        <dbReference type="ChEBI" id="CHEBI:194443"/>
        <dbReference type="EC" id="2.4.99.17"/>
    </reaction>
</comment>
<gene>
    <name evidence="13 14" type="primary">queA</name>
    <name evidence="14" type="ORF">NCTC12872_00874</name>
</gene>
<dbReference type="GO" id="GO:0008616">
    <property type="term" value="P:tRNA queuosine(34) biosynthetic process"/>
    <property type="evidence" value="ECO:0007669"/>
    <property type="project" value="UniProtKB-UniRule"/>
</dbReference>
<comment type="subcellular location">
    <subcellularLocation>
        <location evidence="1 13">Cytoplasm</location>
    </subcellularLocation>
</comment>
<dbReference type="FunFam" id="3.40.1780.10:FF:000001">
    <property type="entry name" value="S-adenosylmethionine:tRNA ribosyltransferase-isomerase"/>
    <property type="match status" value="1"/>
</dbReference>